<dbReference type="AlphaFoldDB" id="A0AAU8J6S3"/>
<gene>
    <name evidence="2" type="ORF">ABWT76_003046</name>
</gene>
<reference evidence="2" key="1">
    <citation type="submission" date="2024-07" db="EMBL/GenBank/DDBJ databases">
        <authorList>
            <person name="Kim Y.J."/>
            <person name="Jeong J.Y."/>
        </authorList>
    </citation>
    <scope>NUCLEOTIDE SEQUENCE</scope>
    <source>
        <strain evidence="2">GIHE-MW2</strain>
    </source>
</reference>
<evidence type="ECO:0000313" key="2">
    <source>
        <dbReference type="EMBL" id="XCM34446.1"/>
    </source>
</evidence>
<organism evidence="2">
    <name type="scientific">Planktothricoides raciborskii GIHE-MW2</name>
    <dbReference type="NCBI Taxonomy" id="2792601"/>
    <lineage>
        <taxon>Bacteria</taxon>
        <taxon>Bacillati</taxon>
        <taxon>Cyanobacteriota</taxon>
        <taxon>Cyanophyceae</taxon>
        <taxon>Oscillatoriophycideae</taxon>
        <taxon>Oscillatoriales</taxon>
        <taxon>Oscillatoriaceae</taxon>
        <taxon>Planktothricoides</taxon>
    </lineage>
</organism>
<dbReference type="InterPro" id="IPR009057">
    <property type="entry name" value="Homeodomain-like_sf"/>
</dbReference>
<feature type="compositionally biased region" description="Low complexity" evidence="1">
    <location>
        <begin position="126"/>
        <end position="144"/>
    </location>
</feature>
<dbReference type="SUPFAM" id="SSF46689">
    <property type="entry name" value="Homeodomain-like"/>
    <property type="match status" value="1"/>
</dbReference>
<name>A0AAU8J6S3_9CYAN</name>
<dbReference type="EMBL" id="CP159837">
    <property type="protein sequence ID" value="XCM34446.1"/>
    <property type="molecule type" value="Genomic_DNA"/>
</dbReference>
<proteinExistence type="predicted"/>
<feature type="region of interest" description="Disordered" evidence="1">
    <location>
        <begin position="120"/>
        <end position="146"/>
    </location>
</feature>
<sequence length="215" mass="24407">MLEVVKQQNFMVVDLKEGVKVHTLIPSENHAALRCGFAGYPTNPRWTAAKFHAWKTGQQLKESLSRGEMIVRSADSMLVAACETQDQRKSSPQTSESEKCSPSFYEFLISSFRMSLHINHPSEGESQLTPSTTSPNSQSNNLNNHDMKQANQNRVSHKYSREFIEVYADQGYSQDVRKKCLHLYLEGNGFRRIERLTGVSRHTLINWVKEAGSSL</sequence>
<accession>A0AAU8J6S3</accession>
<evidence type="ECO:0000256" key="1">
    <source>
        <dbReference type="SAM" id="MobiDB-lite"/>
    </source>
</evidence>
<dbReference type="RefSeq" id="WP_156331458.1">
    <property type="nucleotide sequence ID" value="NZ_CP159837.1"/>
</dbReference>
<evidence type="ECO:0008006" key="3">
    <source>
        <dbReference type="Google" id="ProtNLM"/>
    </source>
</evidence>
<protein>
    <recommendedName>
        <fullName evidence="3">Transposase</fullName>
    </recommendedName>
</protein>